<feature type="transmembrane region" description="Helical" evidence="7">
    <location>
        <begin position="20"/>
        <end position="51"/>
    </location>
</feature>
<sequence length="115" mass="12165">MKTTATTLSSTVTVRQWTARILFAALFIASFFLPTAVALLAGIALAVTLGSPFPVFTKKVSKYLLQASVVGLGFGMNLYSAVESGKDGMLFTIVSVIGVMGIGTLLGRVFRLSRN</sequence>
<dbReference type="Proteomes" id="UP000824115">
    <property type="component" value="Unassembled WGS sequence"/>
</dbReference>
<name>A0A9D2KB77_9BACT</name>
<gene>
    <name evidence="8" type="ORF">IAC04_06115</name>
</gene>
<organism evidence="8 9">
    <name type="scientific">Candidatus Coprenecus stercoravium</name>
    <dbReference type="NCBI Taxonomy" id="2840735"/>
    <lineage>
        <taxon>Bacteria</taxon>
        <taxon>Pseudomonadati</taxon>
        <taxon>Bacteroidota</taxon>
        <taxon>Bacteroidia</taxon>
        <taxon>Bacteroidales</taxon>
        <taxon>Rikenellaceae</taxon>
        <taxon>Rikenellaceae incertae sedis</taxon>
        <taxon>Candidatus Coprenecus</taxon>
    </lineage>
</organism>
<evidence type="ECO:0000256" key="1">
    <source>
        <dbReference type="ARBA" id="ARBA00004651"/>
    </source>
</evidence>
<dbReference type="Pfam" id="PF03601">
    <property type="entry name" value="Cons_hypoth698"/>
    <property type="match status" value="1"/>
</dbReference>
<feature type="non-terminal residue" evidence="8">
    <location>
        <position position="115"/>
    </location>
</feature>
<reference evidence="8" key="2">
    <citation type="submission" date="2021-04" db="EMBL/GenBank/DDBJ databases">
        <authorList>
            <person name="Gilroy R."/>
        </authorList>
    </citation>
    <scope>NUCLEOTIDE SEQUENCE</scope>
    <source>
        <strain evidence="8">Gambia16-554</strain>
    </source>
</reference>
<evidence type="ECO:0000256" key="7">
    <source>
        <dbReference type="SAM" id="Phobius"/>
    </source>
</evidence>
<evidence type="ECO:0000256" key="5">
    <source>
        <dbReference type="ARBA" id="ARBA00022989"/>
    </source>
</evidence>
<evidence type="ECO:0000256" key="4">
    <source>
        <dbReference type="ARBA" id="ARBA00022692"/>
    </source>
</evidence>
<dbReference type="InterPro" id="IPR018383">
    <property type="entry name" value="UPF0324_pro"/>
</dbReference>
<keyword evidence="5 7" id="KW-1133">Transmembrane helix</keyword>
<accession>A0A9D2KB77</accession>
<evidence type="ECO:0000256" key="6">
    <source>
        <dbReference type="ARBA" id="ARBA00023136"/>
    </source>
</evidence>
<keyword evidence="4 7" id="KW-0812">Transmembrane</keyword>
<reference evidence="8" key="1">
    <citation type="journal article" date="2021" name="PeerJ">
        <title>Extensive microbial diversity within the chicken gut microbiome revealed by metagenomics and culture.</title>
        <authorList>
            <person name="Gilroy R."/>
            <person name="Ravi A."/>
            <person name="Getino M."/>
            <person name="Pursley I."/>
            <person name="Horton D.L."/>
            <person name="Alikhan N.F."/>
            <person name="Baker D."/>
            <person name="Gharbi K."/>
            <person name="Hall N."/>
            <person name="Watson M."/>
            <person name="Adriaenssens E.M."/>
            <person name="Foster-Nyarko E."/>
            <person name="Jarju S."/>
            <person name="Secka A."/>
            <person name="Antonio M."/>
            <person name="Oren A."/>
            <person name="Chaudhuri R.R."/>
            <person name="La Ragione R."/>
            <person name="Hildebrand F."/>
            <person name="Pallen M.J."/>
        </authorList>
    </citation>
    <scope>NUCLEOTIDE SEQUENCE</scope>
    <source>
        <strain evidence="8">Gambia16-554</strain>
    </source>
</reference>
<protein>
    <submittedName>
        <fullName evidence="8">Sulfate exporter family transporter</fullName>
    </submittedName>
</protein>
<proteinExistence type="inferred from homology"/>
<evidence type="ECO:0000313" key="9">
    <source>
        <dbReference type="Proteomes" id="UP000824115"/>
    </source>
</evidence>
<evidence type="ECO:0000256" key="3">
    <source>
        <dbReference type="ARBA" id="ARBA00022475"/>
    </source>
</evidence>
<feature type="transmembrane region" description="Helical" evidence="7">
    <location>
        <begin position="88"/>
        <end position="110"/>
    </location>
</feature>
<comment type="caution">
    <text evidence="8">The sequence shown here is derived from an EMBL/GenBank/DDBJ whole genome shotgun (WGS) entry which is preliminary data.</text>
</comment>
<comment type="similarity">
    <text evidence="2">Belongs to the UPF0324 family.</text>
</comment>
<evidence type="ECO:0000313" key="8">
    <source>
        <dbReference type="EMBL" id="HIZ86047.1"/>
    </source>
</evidence>
<keyword evidence="3" id="KW-1003">Cell membrane</keyword>
<evidence type="ECO:0000256" key="2">
    <source>
        <dbReference type="ARBA" id="ARBA00007977"/>
    </source>
</evidence>
<keyword evidence="6 7" id="KW-0472">Membrane</keyword>
<comment type="subcellular location">
    <subcellularLocation>
        <location evidence="1">Cell membrane</location>
        <topology evidence="1">Multi-pass membrane protein</topology>
    </subcellularLocation>
</comment>
<dbReference type="AlphaFoldDB" id="A0A9D2KB77"/>
<dbReference type="EMBL" id="DXAW01000106">
    <property type="protein sequence ID" value="HIZ86047.1"/>
    <property type="molecule type" value="Genomic_DNA"/>
</dbReference>
<dbReference type="GO" id="GO:0005886">
    <property type="term" value="C:plasma membrane"/>
    <property type="evidence" value="ECO:0007669"/>
    <property type="project" value="UniProtKB-SubCell"/>
</dbReference>